<dbReference type="InterPro" id="IPR025323">
    <property type="entry name" value="DUF4229"/>
</dbReference>
<evidence type="ECO:0000256" key="2">
    <source>
        <dbReference type="SAM" id="Phobius"/>
    </source>
</evidence>
<reference evidence="3 4" key="1">
    <citation type="submission" date="2018-10" db="EMBL/GenBank/DDBJ databases">
        <title>Isolation, diversity and antibacterial activity of antinobacteria from the wheat rhizosphere soil.</title>
        <authorList>
            <person name="Sun T."/>
        </authorList>
    </citation>
    <scope>NUCLEOTIDE SEQUENCE [LARGE SCALE GENOMIC DNA]</scope>
    <source>
        <strain evidence="3 4">SJ-23</strain>
    </source>
</reference>
<proteinExistence type="predicted"/>
<feature type="compositionally biased region" description="Basic and acidic residues" evidence="1">
    <location>
        <begin position="101"/>
        <end position="111"/>
    </location>
</feature>
<keyword evidence="2" id="KW-0472">Membrane</keyword>
<keyword evidence="2" id="KW-0812">Transmembrane</keyword>
<feature type="compositionally biased region" description="Low complexity" evidence="1">
    <location>
        <begin position="86"/>
        <end position="97"/>
    </location>
</feature>
<feature type="transmembrane region" description="Helical" evidence="2">
    <location>
        <begin position="33"/>
        <end position="51"/>
    </location>
</feature>
<evidence type="ECO:0000256" key="1">
    <source>
        <dbReference type="SAM" id="MobiDB-lite"/>
    </source>
</evidence>
<gene>
    <name evidence="3" type="ORF">EDM22_05170</name>
</gene>
<organism evidence="3 4">
    <name type="scientific">Agromyces tardus</name>
    <dbReference type="NCBI Taxonomy" id="2583849"/>
    <lineage>
        <taxon>Bacteria</taxon>
        <taxon>Bacillati</taxon>
        <taxon>Actinomycetota</taxon>
        <taxon>Actinomycetes</taxon>
        <taxon>Micrococcales</taxon>
        <taxon>Microbacteriaceae</taxon>
        <taxon>Agromyces</taxon>
    </lineage>
</organism>
<dbReference type="OrthoDB" id="4981788at2"/>
<dbReference type="Pfam" id="PF14012">
    <property type="entry name" value="DUF4229"/>
    <property type="match status" value="1"/>
</dbReference>
<accession>A0A3M8AL28</accession>
<dbReference type="AlphaFoldDB" id="A0A3M8AL28"/>
<keyword evidence="2" id="KW-1133">Transmembrane helix</keyword>
<feature type="region of interest" description="Disordered" evidence="1">
    <location>
        <begin position="86"/>
        <end position="111"/>
    </location>
</feature>
<sequence length="111" mass="12022">MRSAPTWLRYTLLRVLLFAAPLAVLLIAGVDPWISVIVAALFGFSSSLVFLRGMRERLSEELYAARHREQPVVRDDDLAEDAAVDAAADAAPVAEPAPAEPSRERQAPPAA</sequence>
<evidence type="ECO:0000313" key="4">
    <source>
        <dbReference type="Proteomes" id="UP000275048"/>
    </source>
</evidence>
<keyword evidence="4" id="KW-1185">Reference proteome</keyword>
<protein>
    <submittedName>
        <fullName evidence="3">DUF4229 domain-containing protein</fullName>
    </submittedName>
</protein>
<dbReference type="EMBL" id="RHHB01000005">
    <property type="protein sequence ID" value="RNB51155.1"/>
    <property type="molecule type" value="Genomic_DNA"/>
</dbReference>
<dbReference type="RefSeq" id="WP_122936066.1">
    <property type="nucleotide sequence ID" value="NZ_JBHSNT010000008.1"/>
</dbReference>
<dbReference type="Proteomes" id="UP000275048">
    <property type="component" value="Unassembled WGS sequence"/>
</dbReference>
<comment type="caution">
    <text evidence="3">The sequence shown here is derived from an EMBL/GenBank/DDBJ whole genome shotgun (WGS) entry which is preliminary data.</text>
</comment>
<evidence type="ECO:0000313" key="3">
    <source>
        <dbReference type="EMBL" id="RNB51155.1"/>
    </source>
</evidence>
<name>A0A3M8AL28_9MICO</name>
<feature type="transmembrane region" description="Helical" evidence="2">
    <location>
        <begin position="7"/>
        <end position="27"/>
    </location>
</feature>